<evidence type="ECO:0000313" key="7">
    <source>
        <dbReference type="EMBL" id="JAQ10013.1"/>
    </source>
</evidence>
<dbReference type="GO" id="GO:0032790">
    <property type="term" value="P:ribosome disassembly"/>
    <property type="evidence" value="ECO:0007669"/>
    <property type="project" value="TreeGrafter"/>
</dbReference>
<protein>
    <submittedName>
        <fullName evidence="5">Translation initiation factor IF-3, mitochondrial</fullName>
    </submittedName>
</protein>
<dbReference type="PANTHER" id="PTHR10938:SF0">
    <property type="entry name" value="TRANSLATION INITIATION FACTOR IF-3, MITOCHONDRIAL"/>
    <property type="match status" value="1"/>
</dbReference>
<feature type="region of interest" description="Disordered" evidence="4">
    <location>
        <begin position="211"/>
        <end position="251"/>
    </location>
</feature>
<dbReference type="GO" id="GO:0005739">
    <property type="term" value="C:mitochondrion"/>
    <property type="evidence" value="ECO:0007669"/>
    <property type="project" value="TreeGrafter"/>
</dbReference>
<dbReference type="SUPFAM" id="SSF55200">
    <property type="entry name" value="Translation initiation factor IF3, C-terminal domain"/>
    <property type="match status" value="1"/>
</dbReference>
<reference evidence="5" key="1">
    <citation type="journal article" date="2014" name="PLoS ONE">
        <title>Transcriptome-Based Identification of ABC Transporters in the Western Tarnished Plant Bug Lygus hesperus.</title>
        <authorList>
            <person name="Hull J.J."/>
            <person name="Chaney K."/>
            <person name="Geib S.M."/>
            <person name="Fabrick J.A."/>
            <person name="Brent C.S."/>
            <person name="Walsh D."/>
            <person name="Lavine L.C."/>
        </authorList>
    </citation>
    <scope>NUCLEOTIDE SEQUENCE</scope>
</reference>
<feature type="region of interest" description="Disordered" evidence="4">
    <location>
        <begin position="42"/>
        <end position="65"/>
    </location>
</feature>
<evidence type="ECO:0000256" key="1">
    <source>
        <dbReference type="ARBA" id="ARBA00005439"/>
    </source>
</evidence>
<dbReference type="EMBL" id="GDHC01008616">
    <property type="protein sequence ID" value="JAQ10013.1"/>
    <property type="molecule type" value="Transcribed_RNA"/>
</dbReference>
<reference evidence="7" key="4">
    <citation type="journal article" date="2016" name="Gigascience">
        <title>De novo construction of an expanded transcriptome assembly for the western tarnished plant bug, Lygus hesperus.</title>
        <authorList>
            <person name="Tassone E.E."/>
            <person name="Geib S.M."/>
            <person name="Hall B."/>
            <person name="Fabrick J.A."/>
            <person name="Brent C.S."/>
            <person name="Hull J.J."/>
        </authorList>
    </citation>
    <scope>NUCLEOTIDE SEQUENCE</scope>
</reference>
<dbReference type="PANTHER" id="PTHR10938">
    <property type="entry name" value="TRANSLATION INITIATION FACTOR IF-3"/>
    <property type="match status" value="1"/>
</dbReference>
<feature type="compositionally biased region" description="Basic and acidic residues" evidence="4">
    <location>
        <begin position="47"/>
        <end position="61"/>
    </location>
</feature>
<name>A0A0A9WZW2_LYGHE</name>
<dbReference type="InterPro" id="IPR001288">
    <property type="entry name" value="Translation_initiation_fac_3"/>
</dbReference>
<gene>
    <name evidence="5" type="primary">MTIF3_10</name>
    <name evidence="7" type="synonym">MTIF3</name>
    <name evidence="5" type="ORF">CM83_95758</name>
    <name evidence="7" type="ORF">g.74042</name>
</gene>
<keyword evidence="3" id="KW-0648">Protein biosynthesis</keyword>
<evidence type="ECO:0000313" key="5">
    <source>
        <dbReference type="EMBL" id="JAG14002.1"/>
    </source>
</evidence>
<evidence type="ECO:0000256" key="2">
    <source>
        <dbReference type="ARBA" id="ARBA00022540"/>
    </source>
</evidence>
<accession>A0A0A9WZW2</accession>
<comment type="similarity">
    <text evidence="1">Belongs to the IF-3 family.</text>
</comment>
<dbReference type="GO" id="GO:0070124">
    <property type="term" value="P:mitochondrial translational initiation"/>
    <property type="evidence" value="ECO:0007669"/>
    <property type="project" value="TreeGrafter"/>
</dbReference>
<proteinExistence type="inferred from homology"/>
<evidence type="ECO:0000256" key="4">
    <source>
        <dbReference type="SAM" id="MobiDB-lite"/>
    </source>
</evidence>
<sequence length="251" mass="28306">MLVSLGLKCLREAVFRNGPCKTIRSPDSSIYLFTSPVTSRWLSSQSKTEKTPEAKEAEEKKNAKRKETHIALINPDKTVTHTTLEDANKLSKRRDLKLIKISDYDRKRDSPVYQLMTAAQFREEALSLKKTKKSEDKKGPYKGEKLLALNSKIEVHDLESKIHKMVGWLEKNFEVRVTISGNKPEDGVMAEKVFKRIESIVGSQGRILQKRSSGNDVKFQVVPPKQPKTSKTVDVEADVPEGAPKTAELQS</sequence>
<dbReference type="EMBL" id="GBHO01029602">
    <property type="protein sequence ID" value="JAG14002.1"/>
    <property type="molecule type" value="Transcribed_RNA"/>
</dbReference>
<keyword evidence="2 5" id="KW-0396">Initiation factor</keyword>
<evidence type="ECO:0000256" key="3">
    <source>
        <dbReference type="ARBA" id="ARBA00022917"/>
    </source>
</evidence>
<organism evidence="5">
    <name type="scientific">Lygus hesperus</name>
    <name type="common">Western plant bug</name>
    <dbReference type="NCBI Taxonomy" id="30085"/>
    <lineage>
        <taxon>Eukaryota</taxon>
        <taxon>Metazoa</taxon>
        <taxon>Ecdysozoa</taxon>
        <taxon>Arthropoda</taxon>
        <taxon>Hexapoda</taxon>
        <taxon>Insecta</taxon>
        <taxon>Pterygota</taxon>
        <taxon>Neoptera</taxon>
        <taxon>Paraneoptera</taxon>
        <taxon>Hemiptera</taxon>
        <taxon>Heteroptera</taxon>
        <taxon>Panheteroptera</taxon>
        <taxon>Cimicomorpha</taxon>
        <taxon>Miridae</taxon>
        <taxon>Mirini</taxon>
        <taxon>Lygus</taxon>
    </lineage>
</organism>
<dbReference type="AlphaFoldDB" id="A0A0A9WZW2"/>
<evidence type="ECO:0000313" key="6">
    <source>
        <dbReference type="EMBL" id="JAG61129.1"/>
    </source>
</evidence>
<reference evidence="6" key="3">
    <citation type="submission" date="2014-09" db="EMBL/GenBank/DDBJ databases">
        <authorList>
            <person name="Magalhaes I.L.F."/>
            <person name="Oliveira U."/>
            <person name="Santos F.R."/>
            <person name="Vidigal T.H.D.A."/>
            <person name="Brescovit A.D."/>
            <person name="Santos A.J."/>
        </authorList>
    </citation>
    <scope>NUCLEOTIDE SEQUENCE</scope>
</reference>
<dbReference type="GO" id="GO:0003743">
    <property type="term" value="F:translation initiation factor activity"/>
    <property type="evidence" value="ECO:0007669"/>
    <property type="project" value="UniProtKB-KW"/>
</dbReference>
<dbReference type="EMBL" id="GBRD01004692">
    <property type="protein sequence ID" value="JAG61129.1"/>
    <property type="molecule type" value="Transcribed_RNA"/>
</dbReference>
<dbReference type="InterPro" id="IPR036788">
    <property type="entry name" value="T_IF-3_C_sf"/>
</dbReference>
<reference evidence="5" key="2">
    <citation type="submission" date="2014-07" db="EMBL/GenBank/DDBJ databases">
        <authorList>
            <person name="Hull J."/>
        </authorList>
    </citation>
    <scope>NUCLEOTIDE SEQUENCE</scope>
</reference>
<dbReference type="GO" id="GO:0043022">
    <property type="term" value="F:ribosome binding"/>
    <property type="evidence" value="ECO:0007669"/>
    <property type="project" value="TreeGrafter"/>
</dbReference>
<dbReference type="Gene3D" id="3.30.110.10">
    <property type="entry name" value="Translation initiation factor 3 (IF-3), C-terminal domain"/>
    <property type="match status" value="1"/>
</dbReference>